<dbReference type="Proteomes" id="UP001196413">
    <property type="component" value="Unassembled WGS sequence"/>
</dbReference>
<feature type="coiled-coil region" evidence="1">
    <location>
        <begin position="35"/>
        <end position="83"/>
    </location>
</feature>
<evidence type="ECO:0000313" key="2">
    <source>
        <dbReference type="EMBL" id="KAJ1372814.1"/>
    </source>
</evidence>
<comment type="caution">
    <text evidence="2">The sequence shown here is derived from an EMBL/GenBank/DDBJ whole genome shotgun (WGS) entry which is preliminary data.</text>
</comment>
<dbReference type="AlphaFoldDB" id="A0AAD5WJF4"/>
<protein>
    <submittedName>
        <fullName evidence="2">Uncharacterized protein</fullName>
    </submittedName>
</protein>
<keyword evidence="1" id="KW-0175">Coiled coil</keyword>
<accession>A0AAD5WJF4</accession>
<reference evidence="2" key="1">
    <citation type="submission" date="2021-06" db="EMBL/GenBank/DDBJ databases">
        <title>Parelaphostrongylus tenuis whole genome reference sequence.</title>
        <authorList>
            <person name="Garwood T.J."/>
            <person name="Larsen P.A."/>
            <person name="Fountain-Jones N.M."/>
            <person name="Garbe J.R."/>
            <person name="Macchietto M.G."/>
            <person name="Kania S.A."/>
            <person name="Gerhold R.W."/>
            <person name="Richards J.E."/>
            <person name="Wolf T.M."/>
        </authorList>
    </citation>
    <scope>NUCLEOTIDE SEQUENCE</scope>
    <source>
        <strain evidence="2">MNPRO001-30</strain>
        <tissue evidence="2">Meninges</tissue>
    </source>
</reference>
<evidence type="ECO:0000256" key="1">
    <source>
        <dbReference type="SAM" id="Coils"/>
    </source>
</evidence>
<gene>
    <name evidence="2" type="ORF">KIN20_035086</name>
</gene>
<sequence>MEADYDFISDLRFAHFQKGNLERFREDIARLDDDIIKAAEYMEETESDLNRLTEDYNVVEMELKTVAESVREERARLGELEELTKAQEAGSGLRSSEVRELTVEHDQSRAVRQRRRDREEWEKALIAEEADLARLENEKEVLEDKHHEIDSLKREIERQKAENQLQLSDIVLSRFQLIVSDLDLMKEMREWMMRTMRQFCDLGHQIDEGFNED</sequence>
<keyword evidence="3" id="KW-1185">Reference proteome</keyword>
<proteinExistence type="predicted"/>
<evidence type="ECO:0000313" key="3">
    <source>
        <dbReference type="Proteomes" id="UP001196413"/>
    </source>
</evidence>
<feature type="coiled-coil region" evidence="1">
    <location>
        <begin position="118"/>
        <end position="169"/>
    </location>
</feature>
<organism evidence="2 3">
    <name type="scientific">Parelaphostrongylus tenuis</name>
    <name type="common">Meningeal worm</name>
    <dbReference type="NCBI Taxonomy" id="148309"/>
    <lineage>
        <taxon>Eukaryota</taxon>
        <taxon>Metazoa</taxon>
        <taxon>Ecdysozoa</taxon>
        <taxon>Nematoda</taxon>
        <taxon>Chromadorea</taxon>
        <taxon>Rhabditida</taxon>
        <taxon>Rhabditina</taxon>
        <taxon>Rhabditomorpha</taxon>
        <taxon>Strongyloidea</taxon>
        <taxon>Metastrongylidae</taxon>
        <taxon>Parelaphostrongylus</taxon>
    </lineage>
</organism>
<name>A0AAD5WJF4_PARTN</name>
<dbReference type="EMBL" id="JAHQIW010007192">
    <property type="protein sequence ID" value="KAJ1372814.1"/>
    <property type="molecule type" value="Genomic_DNA"/>
</dbReference>